<feature type="region of interest" description="Disordered" evidence="2">
    <location>
        <begin position="262"/>
        <end position="296"/>
    </location>
</feature>
<dbReference type="FunCoup" id="A8XUL8">
    <property type="interactions" value="616"/>
</dbReference>
<evidence type="ECO:0000256" key="1">
    <source>
        <dbReference type="SAM" id="Coils"/>
    </source>
</evidence>
<reference evidence="3 4" key="1">
    <citation type="journal article" date="2003" name="PLoS Biol.">
        <title>The genome sequence of Caenorhabditis briggsae: a platform for comparative genomics.</title>
        <authorList>
            <person name="Stein L.D."/>
            <person name="Bao Z."/>
            <person name="Blasiar D."/>
            <person name="Blumenthal T."/>
            <person name="Brent M.R."/>
            <person name="Chen N."/>
            <person name="Chinwalla A."/>
            <person name="Clarke L."/>
            <person name="Clee C."/>
            <person name="Coghlan A."/>
            <person name="Coulson A."/>
            <person name="D'Eustachio P."/>
            <person name="Fitch D.H."/>
            <person name="Fulton L.A."/>
            <person name="Fulton R.E."/>
            <person name="Griffiths-Jones S."/>
            <person name="Harris T.W."/>
            <person name="Hillier L.W."/>
            <person name="Kamath R."/>
            <person name="Kuwabara P.E."/>
            <person name="Mardis E.R."/>
            <person name="Marra M.A."/>
            <person name="Miner T.L."/>
            <person name="Minx P."/>
            <person name="Mullikin J.C."/>
            <person name="Plumb R.W."/>
            <person name="Rogers J."/>
            <person name="Schein J.E."/>
            <person name="Sohrmann M."/>
            <person name="Spieth J."/>
            <person name="Stajich J.E."/>
            <person name="Wei C."/>
            <person name="Willey D."/>
            <person name="Wilson R.K."/>
            <person name="Durbin R."/>
            <person name="Waterston R.H."/>
        </authorList>
    </citation>
    <scope>NUCLEOTIDE SEQUENCE [LARGE SCALE GENOMIC DNA]</scope>
    <source>
        <strain evidence="3 4">AF16</strain>
    </source>
</reference>
<protein>
    <submittedName>
        <fullName evidence="3">Protein CBG19030</fullName>
    </submittedName>
</protein>
<reference evidence="3 4" key="2">
    <citation type="journal article" date="2011" name="PLoS Genet.">
        <title>Caenorhabditis briggsae recombinant inbred line genotypes reveal inter-strain incompatibility and the evolution of recombination.</title>
        <authorList>
            <person name="Ross J.A."/>
            <person name="Koboldt D.C."/>
            <person name="Staisch J.E."/>
            <person name="Chamberlin H.M."/>
            <person name="Gupta B.P."/>
            <person name="Miller R.D."/>
            <person name="Baird S.E."/>
            <person name="Haag E.S."/>
        </authorList>
    </citation>
    <scope>NUCLEOTIDE SEQUENCE [LARGE SCALE GENOMIC DNA]</scope>
    <source>
        <strain evidence="3 4">AF16</strain>
    </source>
</reference>
<proteinExistence type="predicted"/>
<dbReference type="HOGENOM" id="CLU_058299_0_0_1"/>
<dbReference type="EMBL" id="HE601047">
    <property type="protein sequence ID" value="CAP36343.2"/>
    <property type="molecule type" value="Genomic_DNA"/>
</dbReference>
<sequence>MIPKPRQDSEEKSLDEQLELLQQEKIAELIVTNEATENQLTNLTFESNDVISYLKKLVEEKDEESDHFQTARLEEMLDEQMKESDRKFKNHRENYELEEKKLKEEIEKLKSEMSIMDTQLGNQHRIELEIIEMGAKLNSLQAVVDQQEETIRRKEAEERSVKIAAIEQARADLSAEFEQAVAEIRAEASLESKGHTLMNNQVMEHLELELTRKKQDVLRMEQLLEEKQLELEGEMEKTKEREEENLKLRSLLEKSGQTVSDRISTLQGGAKQECQTEKALKDSKKRLEESENKRKSTMEKYVQIENDLNAKVRGSLLDDALQNVEKSQKVTSLLEDRLLREQQTRKSTIDAHKAQNKKIEELKVFFKDVLSSEEGLLDEVIKENRNAVFAHLALIISRIPIVK</sequence>
<organism evidence="3 4">
    <name type="scientific">Caenorhabditis briggsae</name>
    <dbReference type="NCBI Taxonomy" id="6238"/>
    <lineage>
        <taxon>Eukaryota</taxon>
        <taxon>Metazoa</taxon>
        <taxon>Ecdysozoa</taxon>
        <taxon>Nematoda</taxon>
        <taxon>Chromadorea</taxon>
        <taxon>Rhabditida</taxon>
        <taxon>Rhabditina</taxon>
        <taxon>Rhabditomorpha</taxon>
        <taxon>Rhabditoidea</taxon>
        <taxon>Rhabditidae</taxon>
        <taxon>Peloderinae</taxon>
        <taxon>Caenorhabditis</taxon>
    </lineage>
</organism>
<dbReference type="eggNOG" id="ENOG502TFP2">
    <property type="taxonomic scope" value="Eukaryota"/>
</dbReference>
<dbReference type="WormBase" id="CBG19030">
    <property type="protein sequence ID" value="CBP04532"/>
    <property type="gene ID" value="WBGene00038314"/>
</dbReference>
<evidence type="ECO:0000256" key="2">
    <source>
        <dbReference type="SAM" id="MobiDB-lite"/>
    </source>
</evidence>
<dbReference type="GeneID" id="8579330"/>
<dbReference type="AlphaFoldDB" id="A8XUL8"/>
<dbReference type="STRING" id="6238.A8XUL8"/>
<dbReference type="KEGG" id="cbr:CBG_19030"/>
<evidence type="ECO:0000313" key="5">
    <source>
        <dbReference type="WormBase" id="CBG19030"/>
    </source>
</evidence>
<dbReference type="RefSeq" id="XP_045096646.1">
    <property type="nucleotide sequence ID" value="XM_045237849.1"/>
</dbReference>
<evidence type="ECO:0000313" key="3">
    <source>
        <dbReference type="EMBL" id="CAP36343.2"/>
    </source>
</evidence>
<gene>
    <name evidence="3 5" type="ORF">CBG19030</name>
    <name evidence="3" type="ORF">CBG_19030</name>
</gene>
<dbReference type="InParanoid" id="A8XUL8"/>
<keyword evidence="4" id="KW-1185">Reference proteome</keyword>
<dbReference type="Proteomes" id="UP000008549">
    <property type="component" value="Unassembled WGS sequence"/>
</dbReference>
<dbReference type="CTD" id="8579330"/>
<keyword evidence="1" id="KW-0175">Coiled coil</keyword>
<dbReference type="OMA" id="GNQHRIE"/>
<feature type="coiled-coil region" evidence="1">
    <location>
        <begin position="81"/>
        <end position="244"/>
    </location>
</feature>
<evidence type="ECO:0000313" key="4">
    <source>
        <dbReference type="Proteomes" id="UP000008549"/>
    </source>
</evidence>
<feature type="compositionally biased region" description="Basic and acidic residues" evidence="2">
    <location>
        <begin position="274"/>
        <end position="296"/>
    </location>
</feature>
<name>A8XUL8_CAEBR</name>
<accession>A8XUL8</accession>